<dbReference type="EMBL" id="PPXC01000013">
    <property type="protein sequence ID" value="POH72510.1"/>
    <property type="molecule type" value="Genomic_DNA"/>
</dbReference>
<evidence type="ECO:0000313" key="2">
    <source>
        <dbReference type="EMBL" id="POH72510.1"/>
    </source>
</evidence>
<accession>A0A2S3ZTH1</accession>
<reference evidence="2 3" key="1">
    <citation type="submission" date="2018-01" db="EMBL/GenBank/DDBJ databases">
        <title>Arthrobacter sp. nov., from glaciers in China.</title>
        <authorList>
            <person name="Liu Q."/>
            <person name="Xin Y.-H."/>
        </authorList>
    </citation>
    <scope>NUCLEOTIDE SEQUENCE [LARGE SCALE GENOMIC DNA]</scope>
    <source>
        <strain evidence="2 3">HLT2-12-2</strain>
    </source>
</reference>
<feature type="region of interest" description="Disordered" evidence="1">
    <location>
        <begin position="95"/>
        <end position="117"/>
    </location>
</feature>
<gene>
    <name evidence="2" type="ORF">CVS27_15430</name>
</gene>
<evidence type="ECO:0000256" key="1">
    <source>
        <dbReference type="SAM" id="MobiDB-lite"/>
    </source>
</evidence>
<dbReference type="AlphaFoldDB" id="A0A2S3ZTH1"/>
<protein>
    <recommendedName>
        <fullName evidence="4">DNA-binding protein</fullName>
    </recommendedName>
</protein>
<name>A0A2S3ZTH1_ARTGL</name>
<evidence type="ECO:0000313" key="3">
    <source>
        <dbReference type="Proteomes" id="UP000237061"/>
    </source>
</evidence>
<dbReference type="Proteomes" id="UP000237061">
    <property type="component" value="Unassembled WGS sequence"/>
</dbReference>
<sequence>MSAAQSIRESLEFVVARELGEAVNESAVKRLVDAFIQEEPWAPAGSVNDLINRDGVAKILGVGPRSVSEYALRDPDFPNPETNGRLWSAQKIRTYQKMRTTTRSPGRPKGSPNKKVG</sequence>
<comment type="caution">
    <text evidence="2">The sequence shown here is derived from an EMBL/GenBank/DDBJ whole genome shotgun (WGS) entry which is preliminary data.</text>
</comment>
<dbReference type="RefSeq" id="WP_103466733.1">
    <property type="nucleotide sequence ID" value="NZ_PPXC01000013.1"/>
</dbReference>
<keyword evidence="3" id="KW-1185">Reference proteome</keyword>
<proteinExistence type="predicted"/>
<organism evidence="2 3">
    <name type="scientific">Arthrobacter glacialis</name>
    <dbReference type="NCBI Taxonomy" id="1664"/>
    <lineage>
        <taxon>Bacteria</taxon>
        <taxon>Bacillati</taxon>
        <taxon>Actinomycetota</taxon>
        <taxon>Actinomycetes</taxon>
        <taxon>Micrococcales</taxon>
        <taxon>Micrococcaceae</taxon>
        <taxon>Arthrobacter</taxon>
    </lineage>
</organism>
<feature type="compositionally biased region" description="Polar residues" evidence="1">
    <location>
        <begin position="95"/>
        <end position="104"/>
    </location>
</feature>
<evidence type="ECO:0008006" key="4">
    <source>
        <dbReference type="Google" id="ProtNLM"/>
    </source>
</evidence>